<dbReference type="Gene3D" id="3.30.200.100">
    <property type="entry name" value="MucB/RseB, C-terminal domain"/>
    <property type="match status" value="1"/>
</dbReference>
<reference evidence="8 9" key="1">
    <citation type="submission" date="2022-02" db="EMBL/GenBank/DDBJ databases">
        <title>Phenotypic, genotypic and serological characterization of Edwardsiella ictaluri from catfish and ornamental fish species.</title>
        <authorList>
            <person name="Rose D."/>
            <person name="Tekedar H.C."/>
            <person name="Waldbieser G.C."/>
            <person name="Aarattuthodi S."/>
            <person name="Griffin M.J."/>
        </authorList>
    </citation>
    <scope>NUCLEOTIDE SEQUENCE [LARGE SCALE GENOMIC DNA]</scope>
    <source>
        <strain evidence="8 9">13 TAL-140 K3</strain>
    </source>
</reference>
<dbReference type="InterPro" id="IPR038484">
    <property type="entry name" value="MucB/RseB_C_sf"/>
</dbReference>
<proteinExistence type="inferred from homology"/>
<evidence type="ECO:0000313" key="9">
    <source>
        <dbReference type="Proteomes" id="UP001222680"/>
    </source>
</evidence>
<evidence type="ECO:0000313" key="8">
    <source>
        <dbReference type="EMBL" id="WFN97023.1"/>
    </source>
</evidence>
<gene>
    <name evidence="8" type="primary">rseB</name>
    <name evidence="8" type="ORF">MAY91_02535</name>
</gene>
<comment type="subcellular location">
    <subcellularLocation>
        <location evidence="1">Periplasm</location>
    </subcellularLocation>
</comment>
<keyword evidence="3 5" id="KW-0732">Signal</keyword>
<dbReference type="PANTHER" id="PTHR38782:SF1">
    <property type="entry name" value="SIGMA-E FACTOR REGULATORY PROTEIN RSEB"/>
    <property type="match status" value="1"/>
</dbReference>
<protein>
    <submittedName>
        <fullName evidence="8">Sigma-E factor regulatory protein RseB</fullName>
    </submittedName>
</protein>
<feature type="domain" description="MucB/RseB N-terminal" evidence="6">
    <location>
        <begin position="31"/>
        <end position="198"/>
    </location>
</feature>
<dbReference type="CDD" id="cd16327">
    <property type="entry name" value="RseB"/>
    <property type="match status" value="1"/>
</dbReference>
<evidence type="ECO:0000256" key="1">
    <source>
        <dbReference type="ARBA" id="ARBA00004418"/>
    </source>
</evidence>
<dbReference type="Gene3D" id="2.50.20.10">
    <property type="entry name" value="Lipoprotein localisation LolA/LolB/LppX"/>
    <property type="match status" value="1"/>
</dbReference>
<evidence type="ECO:0000259" key="7">
    <source>
        <dbReference type="Pfam" id="PF17188"/>
    </source>
</evidence>
<dbReference type="PANTHER" id="PTHR38782">
    <property type="match status" value="1"/>
</dbReference>
<comment type="similarity">
    <text evidence="2">Belongs to the RseB family.</text>
</comment>
<dbReference type="Pfam" id="PF03888">
    <property type="entry name" value="MucB_RseB"/>
    <property type="match status" value="1"/>
</dbReference>
<dbReference type="PIRSF" id="PIRSF005427">
    <property type="entry name" value="RseB"/>
    <property type="match status" value="1"/>
</dbReference>
<evidence type="ECO:0000256" key="3">
    <source>
        <dbReference type="ARBA" id="ARBA00022729"/>
    </source>
</evidence>
<organism evidence="8 9">
    <name type="scientific">Edwardsiella ictaluri</name>
    <dbReference type="NCBI Taxonomy" id="67780"/>
    <lineage>
        <taxon>Bacteria</taxon>
        <taxon>Pseudomonadati</taxon>
        <taxon>Pseudomonadota</taxon>
        <taxon>Gammaproteobacteria</taxon>
        <taxon>Enterobacterales</taxon>
        <taxon>Hafniaceae</taxon>
        <taxon>Edwardsiella</taxon>
    </lineage>
</organism>
<feature type="domain" description="MucB/RseB C-terminal" evidence="7">
    <location>
        <begin position="220"/>
        <end position="314"/>
    </location>
</feature>
<feature type="signal peptide" evidence="5">
    <location>
        <begin position="1"/>
        <end position="23"/>
    </location>
</feature>
<accession>A0ABY8GI94</accession>
<feature type="chain" id="PRO_5046880878" evidence="5">
    <location>
        <begin position="24"/>
        <end position="317"/>
    </location>
</feature>
<evidence type="ECO:0000259" key="6">
    <source>
        <dbReference type="Pfam" id="PF03888"/>
    </source>
</evidence>
<keyword evidence="4" id="KW-0574">Periplasm</keyword>
<dbReference type="EMBL" id="CP092014">
    <property type="protein sequence ID" value="WFN97023.1"/>
    <property type="molecule type" value="Genomic_DNA"/>
</dbReference>
<evidence type="ECO:0000256" key="4">
    <source>
        <dbReference type="ARBA" id="ARBA00022764"/>
    </source>
</evidence>
<dbReference type="Pfam" id="PF17188">
    <property type="entry name" value="MucB_RseB_C"/>
    <property type="match status" value="1"/>
</dbReference>
<name>A0ABY8GI94_EDWIC</name>
<evidence type="ECO:0000256" key="2">
    <source>
        <dbReference type="ARBA" id="ARBA00008150"/>
    </source>
</evidence>
<dbReference type="InterPro" id="IPR033434">
    <property type="entry name" value="MucB/RseB_N"/>
</dbReference>
<dbReference type="InterPro" id="IPR005588">
    <property type="entry name" value="MucB_RseB"/>
</dbReference>
<dbReference type="NCBIfam" id="NF006990">
    <property type="entry name" value="PRK09455.1"/>
    <property type="match status" value="1"/>
</dbReference>
<dbReference type="RefSeq" id="WP_049640263.1">
    <property type="nucleotide sequence ID" value="NZ_CP020466.1"/>
</dbReference>
<evidence type="ECO:0000256" key="5">
    <source>
        <dbReference type="SAM" id="SignalP"/>
    </source>
</evidence>
<sequence length="317" mass="35928">MKHIWFALSLLTGSLFISFSALAQDTAPGLMLQQMNKASQSLNYELAFINITKQGAESLRYRHALENQQVLAQLLQMDGPRREVVLRGNEVSYFEPGLEPFTLTGDHIVDALPSVIFADINQLTPYYNFISVGRARVADRPCEVIRVVSRDGMRFSYIVWIDEESKLPLRVDLLDRDGGTLEQFRVIAFDVGQQVANEMRSFSRLTLPPLLRLPPAEHVSFNWRTTWVPDGFKEVSRSRRTLPSLSEPVESCLYSDGLFSFSVNISPTTGDSRDDQFLRQGRRTIHTETRNNTEISVVGELPPMTAKRIAASVRFSR</sequence>
<keyword evidence="9" id="KW-1185">Reference proteome</keyword>
<dbReference type="Proteomes" id="UP001222680">
    <property type="component" value="Chromosome"/>
</dbReference>
<dbReference type="InterPro" id="IPR033436">
    <property type="entry name" value="MucB/RseB_C"/>
</dbReference>